<dbReference type="Proteomes" id="UP000594774">
    <property type="component" value="Chromosome"/>
</dbReference>
<dbReference type="GO" id="GO:0005525">
    <property type="term" value="F:GTP binding"/>
    <property type="evidence" value="ECO:0007669"/>
    <property type="project" value="UniProtKB-KW"/>
</dbReference>
<keyword evidence="9" id="KW-0548">Nucleotidyltransferase</keyword>
<dbReference type="GO" id="GO:0016779">
    <property type="term" value="F:nucleotidyltransferase activity"/>
    <property type="evidence" value="ECO:0007669"/>
    <property type="project" value="UniProtKB-KW"/>
</dbReference>
<keyword evidence="4" id="KW-0547">Nucleotide-binding</keyword>
<dbReference type="InterPro" id="IPR029044">
    <property type="entry name" value="Nucleotide-diphossugar_trans"/>
</dbReference>
<keyword evidence="1" id="KW-0963">Cytoplasm</keyword>
<protein>
    <submittedName>
        <fullName evidence="9">Molybdenum cofactor guanylyltransferase</fullName>
    </submittedName>
</protein>
<dbReference type="Pfam" id="PF12804">
    <property type="entry name" value="NTP_transf_3"/>
    <property type="match status" value="1"/>
</dbReference>
<keyword evidence="7" id="KW-0501">Molybdenum cofactor biosynthesis</keyword>
<dbReference type="GO" id="GO:0046872">
    <property type="term" value="F:metal ion binding"/>
    <property type="evidence" value="ECO:0007669"/>
    <property type="project" value="UniProtKB-KW"/>
</dbReference>
<keyword evidence="3" id="KW-0479">Metal-binding</keyword>
<dbReference type="RefSeq" id="WP_197914687.1">
    <property type="nucleotide sequence ID" value="NZ_CP065628.1"/>
</dbReference>
<dbReference type="GO" id="GO:0006777">
    <property type="term" value="P:Mo-molybdopterin cofactor biosynthetic process"/>
    <property type="evidence" value="ECO:0007669"/>
    <property type="project" value="UniProtKB-KW"/>
</dbReference>
<dbReference type="EMBL" id="CP065628">
    <property type="protein sequence ID" value="QPR30640.1"/>
    <property type="molecule type" value="Genomic_DNA"/>
</dbReference>
<evidence type="ECO:0000313" key="12">
    <source>
        <dbReference type="Proteomes" id="UP000595198"/>
    </source>
</evidence>
<evidence type="ECO:0000256" key="1">
    <source>
        <dbReference type="ARBA" id="ARBA00022490"/>
    </source>
</evidence>
<evidence type="ECO:0000256" key="6">
    <source>
        <dbReference type="ARBA" id="ARBA00023134"/>
    </source>
</evidence>
<dbReference type="InterPro" id="IPR013482">
    <property type="entry name" value="Molybde_CF_guanTrfase"/>
</dbReference>
<dbReference type="CDD" id="cd02503">
    <property type="entry name" value="MobA"/>
    <property type="match status" value="1"/>
</dbReference>
<dbReference type="InterPro" id="IPR025877">
    <property type="entry name" value="MobA-like_NTP_Trfase"/>
</dbReference>
<feature type="domain" description="MobA-like NTP transferase" evidence="8">
    <location>
        <begin position="18"/>
        <end position="190"/>
    </location>
</feature>
<keyword evidence="2" id="KW-0808">Transferase</keyword>
<dbReference type="Proteomes" id="UP000595198">
    <property type="component" value="Chromosome"/>
</dbReference>
<dbReference type="EMBL" id="CP066023">
    <property type="protein sequence ID" value="QQB82475.1"/>
    <property type="molecule type" value="Genomic_DNA"/>
</dbReference>
<dbReference type="PANTHER" id="PTHR19136:SF81">
    <property type="entry name" value="MOLYBDENUM COFACTOR GUANYLYLTRANSFERASE"/>
    <property type="match status" value="1"/>
</dbReference>
<gene>
    <name evidence="9" type="ORF">I6G95_10700</name>
    <name evidence="10" type="ORF">I6H48_11260</name>
</gene>
<dbReference type="AlphaFoldDB" id="A0AB37G8E4"/>
<evidence type="ECO:0000313" key="9">
    <source>
        <dbReference type="EMBL" id="QPR30640.1"/>
    </source>
</evidence>
<evidence type="ECO:0000256" key="5">
    <source>
        <dbReference type="ARBA" id="ARBA00022842"/>
    </source>
</evidence>
<proteinExistence type="predicted"/>
<sequence length="229" mass="24704">MPGTESFATPDTDFRCDAIVLAGGESRRMGADKAQVRIGEHTMIDLCLAELQTQPTVGRVVVVTPKDLSVPPSVCVTCESPPYGGPVAGIEAGLASLQATDADARSFSTENDFVFVTAVDAPFTSRLLEALWHKWQQIDLEVETTSQSTGVVVVDGEPLCALWRKGELARALQRLPSTRNVSVRRLIREASATPIQLTSAKQHWCAQDYDTPADVAQLRARLLGDVAAE</sequence>
<dbReference type="SUPFAM" id="SSF53448">
    <property type="entry name" value="Nucleotide-diphospho-sugar transferases"/>
    <property type="match status" value="1"/>
</dbReference>
<evidence type="ECO:0000256" key="3">
    <source>
        <dbReference type="ARBA" id="ARBA00022723"/>
    </source>
</evidence>
<evidence type="ECO:0000256" key="2">
    <source>
        <dbReference type="ARBA" id="ARBA00022679"/>
    </source>
</evidence>
<organism evidence="9 11">
    <name type="scientific">Corynebacterium amycolatum</name>
    <dbReference type="NCBI Taxonomy" id="43765"/>
    <lineage>
        <taxon>Bacteria</taxon>
        <taxon>Bacillati</taxon>
        <taxon>Actinomycetota</taxon>
        <taxon>Actinomycetes</taxon>
        <taxon>Mycobacteriales</taxon>
        <taxon>Corynebacteriaceae</taxon>
        <taxon>Corynebacterium</taxon>
    </lineage>
</organism>
<evidence type="ECO:0000313" key="11">
    <source>
        <dbReference type="Proteomes" id="UP000594774"/>
    </source>
</evidence>
<dbReference type="PANTHER" id="PTHR19136">
    <property type="entry name" value="MOLYBDENUM COFACTOR GUANYLYLTRANSFERASE"/>
    <property type="match status" value="1"/>
</dbReference>
<keyword evidence="5" id="KW-0460">Magnesium</keyword>
<keyword evidence="6" id="KW-0342">GTP-binding</keyword>
<name>A0AB37G8E4_CORAY</name>
<keyword evidence="12" id="KW-1185">Reference proteome</keyword>
<evidence type="ECO:0000256" key="7">
    <source>
        <dbReference type="ARBA" id="ARBA00023150"/>
    </source>
</evidence>
<dbReference type="Gene3D" id="3.90.550.10">
    <property type="entry name" value="Spore Coat Polysaccharide Biosynthesis Protein SpsA, Chain A"/>
    <property type="match status" value="1"/>
</dbReference>
<evidence type="ECO:0000259" key="8">
    <source>
        <dbReference type="Pfam" id="PF12804"/>
    </source>
</evidence>
<evidence type="ECO:0000313" key="10">
    <source>
        <dbReference type="EMBL" id="QQB82475.1"/>
    </source>
</evidence>
<evidence type="ECO:0000256" key="4">
    <source>
        <dbReference type="ARBA" id="ARBA00022741"/>
    </source>
</evidence>
<accession>A0AB37G8E4</accession>
<reference evidence="11 12" key="1">
    <citation type="submission" date="2020-12" db="EMBL/GenBank/DDBJ databases">
        <title>FDA dAtabase for Regulatory Grade micrObial Sequences (FDA-ARGOS): Supporting development and validation of Infectious Disease Dx tests.</title>
        <authorList>
            <person name="Sproer C."/>
            <person name="Gronow S."/>
            <person name="Severitt S."/>
            <person name="Schroder I."/>
            <person name="Tallon L."/>
            <person name="Sadzewicz L."/>
            <person name="Zhao X."/>
            <person name="Boylan J."/>
            <person name="Ott S."/>
            <person name="Bowen H."/>
            <person name="Vavikolanu K."/>
            <person name="Mehta A."/>
            <person name="Aluvathingal J."/>
            <person name="Nadendla S."/>
            <person name="Lowell S."/>
            <person name="Myers T."/>
            <person name="Yan Y."/>
            <person name="Sichtig H."/>
        </authorList>
    </citation>
    <scope>NUCLEOTIDE SEQUENCE [LARGE SCALE GENOMIC DNA]</scope>
    <source>
        <strain evidence="9 11">FDAARGOS_938</strain>
        <strain evidence="10 12">FDAARGOS_991</strain>
    </source>
</reference>